<feature type="compositionally biased region" description="Polar residues" evidence="1">
    <location>
        <begin position="109"/>
        <end position="125"/>
    </location>
</feature>
<dbReference type="Pfam" id="PF12552">
    <property type="entry name" value="DUF3741"/>
    <property type="match status" value="1"/>
</dbReference>
<dbReference type="Pfam" id="PF14309">
    <property type="entry name" value="DUF4378"/>
    <property type="match status" value="1"/>
</dbReference>
<evidence type="ECO:0000313" key="5">
    <source>
        <dbReference type="EMBL" id="KAA3463853.1"/>
    </source>
</evidence>
<feature type="domain" description="DUF3741" evidence="2">
    <location>
        <begin position="174"/>
        <end position="217"/>
    </location>
</feature>
<feature type="region of interest" description="Disordered" evidence="1">
    <location>
        <begin position="94"/>
        <end position="132"/>
    </location>
</feature>
<gene>
    <name evidence="5" type="ORF">EPI10_008170</name>
</gene>
<evidence type="ECO:0000313" key="6">
    <source>
        <dbReference type="Proteomes" id="UP000325315"/>
    </source>
</evidence>
<keyword evidence="6" id="KW-1185">Reference proteome</keyword>
<evidence type="ECO:0000256" key="1">
    <source>
        <dbReference type="SAM" id="MobiDB-lite"/>
    </source>
</evidence>
<feature type="domain" description="DUF3741" evidence="4">
    <location>
        <begin position="78"/>
        <end position="97"/>
    </location>
</feature>
<dbReference type="PANTHER" id="PTHR46836:SF8">
    <property type="entry name" value="AFADIN"/>
    <property type="match status" value="1"/>
</dbReference>
<feature type="region of interest" description="Disordered" evidence="1">
    <location>
        <begin position="610"/>
        <end position="629"/>
    </location>
</feature>
<dbReference type="PANTHER" id="PTHR46836">
    <property type="entry name" value="AFADIN"/>
    <property type="match status" value="1"/>
</dbReference>
<feature type="compositionally biased region" description="Polar residues" evidence="1">
    <location>
        <begin position="687"/>
        <end position="704"/>
    </location>
</feature>
<feature type="compositionally biased region" description="Polar residues" evidence="1">
    <location>
        <begin position="9"/>
        <end position="22"/>
    </location>
</feature>
<dbReference type="InterPro" id="IPR025486">
    <property type="entry name" value="DUF4378"/>
</dbReference>
<dbReference type="EMBL" id="SMMG02000008">
    <property type="protein sequence ID" value="KAA3463853.1"/>
    <property type="molecule type" value="Genomic_DNA"/>
</dbReference>
<dbReference type="GO" id="GO:0003743">
    <property type="term" value="F:translation initiation factor activity"/>
    <property type="evidence" value="ECO:0007669"/>
    <property type="project" value="UniProtKB-KW"/>
</dbReference>
<feature type="region of interest" description="Disordered" evidence="1">
    <location>
        <begin position="1"/>
        <end position="42"/>
    </location>
</feature>
<reference evidence="6" key="1">
    <citation type="journal article" date="2019" name="Plant Biotechnol. J.">
        <title>Genome sequencing of the Australian wild diploid species Gossypium australe highlights disease resistance and delayed gland morphogenesis.</title>
        <authorList>
            <person name="Cai Y."/>
            <person name="Cai X."/>
            <person name="Wang Q."/>
            <person name="Wang P."/>
            <person name="Zhang Y."/>
            <person name="Cai C."/>
            <person name="Xu Y."/>
            <person name="Wang K."/>
            <person name="Zhou Z."/>
            <person name="Wang C."/>
            <person name="Geng S."/>
            <person name="Li B."/>
            <person name="Dong Q."/>
            <person name="Hou Y."/>
            <person name="Wang H."/>
            <person name="Ai P."/>
            <person name="Liu Z."/>
            <person name="Yi F."/>
            <person name="Sun M."/>
            <person name="An G."/>
            <person name="Cheng J."/>
            <person name="Zhang Y."/>
            <person name="Shi Q."/>
            <person name="Xie Y."/>
            <person name="Shi X."/>
            <person name="Chang Y."/>
            <person name="Huang F."/>
            <person name="Chen Y."/>
            <person name="Hong S."/>
            <person name="Mi L."/>
            <person name="Sun Q."/>
            <person name="Zhang L."/>
            <person name="Zhou B."/>
            <person name="Peng R."/>
            <person name="Zhang X."/>
            <person name="Liu F."/>
        </authorList>
    </citation>
    <scope>NUCLEOTIDE SEQUENCE [LARGE SCALE GENOMIC DNA]</scope>
    <source>
        <strain evidence="6">cv. PA1801</strain>
    </source>
</reference>
<protein>
    <submittedName>
        <fullName evidence="5">Transcription initiation factor TFIID subunit 1-B-like protein</fullName>
    </submittedName>
</protein>
<feature type="compositionally biased region" description="Basic and acidic residues" evidence="1">
    <location>
        <begin position="448"/>
        <end position="464"/>
    </location>
</feature>
<feature type="region of interest" description="Disordered" evidence="1">
    <location>
        <begin position="319"/>
        <end position="343"/>
    </location>
</feature>
<keyword evidence="5" id="KW-0396">Initiation factor</keyword>
<sequence>MEMFWQRSLDFTASTASPSFTGKQRKFPNSASDSGSCSSDTTEGDKLMFELGWRSSKQSTGTPMKKLLAQEMSKENESRRRPLSVIARLMGLDGLPPLQPNHKQRKRTQISQAKVQNGGTFSSRQPSRKCSKEEQEFKDVFEVLDATKVETGGYSSKGAANSKVSDVQLAFIQKKFMEGKGLLLDENLLDSGEFSDTLEVVDSNADILVKFLHQPDSLFTKHLDDLQVALPQSRCSRFSTMKSSHTLKNQNVCLGQKAGRETQLKCPQQHQDDILNQSYGRYAAHNRLKAPKVQLEEKNGPPILPTTIVVLKPSLGKSHNSALTTSSSRSSHHPPSGSAGNSGILNREAELWGEKNVHQDIEFSMHNSIESRKIAREITRQMKNCFSNGSIKISNSRFRGYAGNVNSCDVSGSESANDSDVTTVSYTDNFGWNKQHRRSSSGSSESSLSREAKKRLSERWKQTHRPQEVDLISMGSTLGEMLAISDKEVSPANSSSGFGEEGCSEFGNHVKSAVWNEPLGISSRDCWKDGCLGSLSRPPLVPTCSTDFGSLRINTNHGIRCIDQREIRKDGSKREASLPSNQRFRVKKSRCPISSCSNNRENNDTSLDSLFTPYQLLPNSDGDNQSEDNLMVSGAHACTTRNSTSVLENAVDANNQNKIVLSEPFHKDLSASTSANAVVSTGDLDNLDSQEPSEGPSKQATSHCPVSEQESRLISKEADQPSPVSIIETPFTEDFSSGSECFESISADLQSNQSHKFIQFIFCMKPFVLHFHCMILFMLLGLRMQLQLLKLESEAYEEGIMLLSSEDEGDEVSIGFTEDKGIPKAEEDWESMYIDDVLVESGINGADLDTFLARCHSPECPVNPLTFEELEKKYGNLNSWSSAERRLMFDRINSKLGEIYQQYMKHHLHPRVKSVRKWNIGDVEDSLRKSLVSQNMDAGETVLAGECQWLESSDDMDVIGREIERWLVDELVAELELSESKASILLLSEFETSLRSISFKKCKKNKNKN</sequence>
<feature type="compositionally biased region" description="Basic and acidic residues" evidence="1">
    <location>
        <begin position="709"/>
        <end position="719"/>
    </location>
</feature>
<proteinExistence type="predicted"/>
<evidence type="ECO:0000259" key="2">
    <source>
        <dbReference type="Pfam" id="PF12552"/>
    </source>
</evidence>
<feature type="compositionally biased region" description="Low complexity" evidence="1">
    <location>
        <begin position="319"/>
        <end position="342"/>
    </location>
</feature>
<dbReference type="AlphaFoldDB" id="A0A5B6V4A3"/>
<dbReference type="InterPro" id="IPR032795">
    <property type="entry name" value="DUF3741-assoc"/>
</dbReference>
<dbReference type="InterPro" id="IPR022212">
    <property type="entry name" value="DUF3741"/>
</dbReference>
<feature type="compositionally biased region" description="Low complexity" evidence="1">
    <location>
        <begin position="30"/>
        <end position="39"/>
    </location>
</feature>
<feature type="domain" description="DUF4378" evidence="3">
    <location>
        <begin position="832"/>
        <end position="974"/>
    </location>
</feature>
<evidence type="ECO:0000259" key="4">
    <source>
        <dbReference type="Pfam" id="PF14383"/>
    </source>
</evidence>
<keyword evidence="5" id="KW-0648">Protein biosynthesis</keyword>
<organism evidence="5 6">
    <name type="scientific">Gossypium australe</name>
    <dbReference type="NCBI Taxonomy" id="47621"/>
    <lineage>
        <taxon>Eukaryota</taxon>
        <taxon>Viridiplantae</taxon>
        <taxon>Streptophyta</taxon>
        <taxon>Embryophyta</taxon>
        <taxon>Tracheophyta</taxon>
        <taxon>Spermatophyta</taxon>
        <taxon>Magnoliopsida</taxon>
        <taxon>eudicotyledons</taxon>
        <taxon>Gunneridae</taxon>
        <taxon>Pentapetalae</taxon>
        <taxon>rosids</taxon>
        <taxon>malvids</taxon>
        <taxon>Malvales</taxon>
        <taxon>Malvaceae</taxon>
        <taxon>Malvoideae</taxon>
        <taxon>Gossypium</taxon>
    </lineage>
</organism>
<dbReference type="OrthoDB" id="1925259at2759"/>
<dbReference type="Proteomes" id="UP000325315">
    <property type="component" value="Unassembled WGS sequence"/>
</dbReference>
<feature type="region of interest" description="Disordered" evidence="1">
    <location>
        <begin position="682"/>
        <end position="720"/>
    </location>
</feature>
<name>A0A5B6V4A3_9ROSI</name>
<feature type="region of interest" description="Disordered" evidence="1">
    <location>
        <begin position="432"/>
        <end position="464"/>
    </location>
</feature>
<evidence type="ECO:0000259" key="3">
    <source>
        <dbReference type="Pfam" id="PF14309"/>
    </source>
</evidence>
<accession>A0A5B6V4A3</accession>
<dbReference type="Pfam" id="PF14383">
    <property type="entry name" value="VARLMGL"/>
    <property type="match status" value="1"/>
</dbReference>
<comment type="caution">
    <text evidence="5">The sequence shown here is derived from an EMBL/GenBank/DDBJ whole genome shotgun (WGS) entry which is preliminary data.</text>
</comment>